<organism evidence="2 3">
    <name type="scientific">Chitinivibrio alkaliphilus ACht1</name>
    <dbReference type="NCBI Taxonomy" id="1313304"/>
    <lineage>
        <taxon>Bacteria</taxon>
        <taxon>Pseudomonadati</taxon>
        <taxon>Fibrobacterota</taxon>
        <taxon>Chitinivibrionia</taxon>
        <taxon>Chitinivibrionales</taxon>
        <taxon>Chitinivibrionaceae</taxon>
        <taxon>Chitinivibrio</taxon>
    </lineage>
</organism>
<gene>
    <name evidence="2" type="ORF">CALK_0290</name>
</gene>
<evidence type="ECO:0000256" key="1">
    <source>
        <dbReference type="SAM" id="MobiDB-lite"/>
    </source>
</evidence>
<comment type="caution">
    <text evidence="2">The sequence shown here is derived from an EMBL/GenBank/DDBJ whole genome shotgun (WGS) entry which is preliminary data.</text>
</comment>
<evidence type="ECO:0000313" key="3">
    <source>
        <dbReference type="Proteomes" id="UP000017148"/>
    </source>
</evidence>
<accession>U7DC15</accession>
<dbReference type="AlphaFoldDB" id="U7DC15"/>
<dbReference type="STRING" id="1313304.CALK_0290"/>
<proteinExistence type="predicted"/>
<dbReference type="RefSeq" id="WP_022635836.1">
    <property type="nucleotide sequence ID" value="NZ_ASJR01000002.1"/>
</dbReference>
<name>U7DC15_9BACT</name>
<protein>
    <submittedName>
        <fullName evidence="2">Uncharacterized protein</fullName>
    </submittedName>
</protein>
<reference evidence="2 3" key="1">
    <citation type="journal article" date="2013" name="Environ. Microbiol.">
        <title>Genome analysis of Chitinivibrio alkaliphilus gen. nov., sp. nov., a novel extremely haloalkaliphilic anaerobic chitinolytic bacterium from the candidate phylum Termite Group 3.</title>
        <authorList>
            <person name="Sorokin D.Y."/>
            <person name="Gumerov V.M."/>
            <person name="Rakitin A.L."/>
            <person name="Beletsky A.V."/>
            <person name="Damste J.S."/>
            <person name="Muyzer G."/>
            <person name="Mardanov A.V."/>
            <person name="Ravin N.V."/>
        </authorList>
    </citation>
    <scope>NUCLEOTIDE SEQUENCE [LARGE SCALE GENOMIC DNA]</scope>
    <source>
        <strain evidence="2 3">ACht1</strain>
    </source>
</reference>
<evidence type="ECO:0000313" key="2">
    <source>
        <dbReference type="EMBL" id="ERP39123.1"/>
    </source>
</evidence>
<keyword evidence="3" id="KW-1185">Reference proteome</keyword>
<dbReference type="Proteomes" id="UP000017148">
    <property type="component" value="Unassembled WGS sequence"/>
</dbReference>
<dbReference type="EMBL" id="ASJR01000002">
    <property type="protein sequence ID" value="ERP39123.1"/>
    <property type="molecule type" value="Genomic_DNA"/>
</dbReference>
<sequence>MENTFWDNVRSSINAGVAVSKDAINHYSQLGKLKIEKFQAEKRIETAFKDLGQRVYDMKKDGLDASIAADVAVESFVADIDENYAGIARLDSEITELKEREAQEEEPSSQEEQAKKDA</sequence>
<feature type="region of interest" description="Disordered" evidence="1">
    <location>
        <begin position="98"/>
        <end position="118"/>
    </location>
</feature>